<dbReference type="HAMAP" id="MF_01940">
    <property type="entry name" value="RNA_CPDase"/>
    <property type="match status" value="1"/>
</dbReference>
<dbReference type="InterPro" id="IPR004175">
    <property type="entry name" value="RNA_CPDase"/>
</dbReference>
<dbReference type="PANTHER" id="PTHR35561:SF1">
    <property type="entry name" value="RNA 2',3'-CYCLIC PHOSPHODIESTERASE"/>
    <property type="match status" value="1"/>
</dbReference>
<proteinExistence type="inferred from homology"/>
<evidence type="ECO:0000256" key="1">
    <source>
        <dbReference type="ARBA" id="ARBA00022801"/>
    </source>
</evidence>
<feature type="short sequence motif" description="HXTX 1" evidence="2">
    <location>
        <begin position="57"/>
        <end position="60"/>
    </location>
</feature>
<name>A0ABW5EBD1_9GAMM</name>
<evidence type="ECO:0000256" key="2">
    <source>
        <dbReference type="HAMAP-Rule" id="MF_01940"/>
    </source>
</evidence>
<dbReference type="NCBIfam" id="TIGR02258">
    <property type="entry name" value="2_5_ligase"/>
    <property type="match status" value="1"/>
</dbReference>
<dbReference type="EC" id="3.1.4.58" evidence="2"/>
<comment type="caution">
    <text evidence="3">The sequence shown here is derived from an EMBL/GenBank/DDBJ whole genome shotgun (WGS) entry which is preliminary data.</text>
</comment>
<comment type="catalytic activity">
    <reaction evidence="2">
        <text>a 3'-end 2',3'-cyclophospho-ribonucleotide-RNA + H2O = a 3'-end 2'-phospho-ribonucleotide-RNA + H(+)</text>
        <dbReference type="Rhea" id="RHEA:11828"/>
        <dbReference type="Rhea" id="RHEA-COMP:10464"/>
        <dbReference type="Rhea" id="RHEA-COMP:17353"/>
        <dbReference type="ChEBI" id="CHEBI:15377"/>
        <dbReference type="ChEBI" id="CHEBI:15378"/>
        <dbReference type="ChEBI" id="CHEBI:83064"/>
        <dbReference type="ChEBI" id="CHEBI:173113"/>
        <dbReference type="EC" id="3.1.4.58"/>
    </reaction>
</comment>
<protein>
    <recommendedName>
        <fullName evidence="2">RNA 2',3'-cyclic phosphodiesterase</fullName>
        <shortName evidence="2">RNA 2',3'-CPDase</shortName>
        <ecNumber evidence="2">3.1.4.58</ecNumber>
    </recommendedName>
</protein>
<feature type="active site" description="Proton acceptor" evidence="2">
    <location>
        <position position="142"/>
    </location>
</feature>
<feature type="short sequence motif" description="HXTX 2" evidence="2">
    <location>
        <begin position="142"/>
        <end position="145"/>
    </location>
</feature>
<dbReference type="Proteomes" id="UP001597425">
    <property type="component" value="Unassembled WGS sequence"/>
</dbReference>
<sequence>MAPGEAEVPAGYSRLFIGVRPDADTQHFLDGLVGHCKRQLETGQLESTRWTSHLNRHLTLAFLGETPDGLIPRIANRLQQIAGRQPRCEGRIAFLQPFPQRRSRLLAAELLTNPELDRLHEACRRLMMELGMRPESAAYRPHFTLARNRRGFPGFEPLPADFIAALDNLVLYRSRPAAGGSQYLPLYEAQLAGAPAT</sequence>
<feature type="active site" description="Proton donor" evidence="2">
    <location>
        <position position="57"/>
    </location>
</feature>
<gene>
    <name evidence="3" type="primary">thpR</name>
    <name evidence="3" type="ORF">ACFSKX_09160</name>
</gene>
<evidence type="ECO:0000313" key="3">
    <source>
        <dbReference type="EMBL" id="MFD2310582.1"/>
    </source>
</evidence>
<evidence type="ECO:0000313" key="4">
    <source>
        <dbReference type="Proteomes" id="UP001597425"/>
    </source>
</evidence>
<dbReference type="Gene3D" id="3.90.1140.10">
    <property type="entry name" value="Cyclic phosphodiesterase"/>
    <property type="match status" value="1"/>
</dbReference>
<dbReference type="EMBL" id="JBHUJD010000009">
    <property type="protein sequence ID" value="MFD2310582.1"/>
    <property type="molecule type" value="Genomic_DNA"/>
</dbReference>
<dbReference type="SUPFAM" id="SSF55144">
    <property type="entry name" value="LigT-like"/>
    <property type="match status" value="1"/>
</dbReference>
<accession>A0ABW5EBD1</accession>
<dbReference type="Pfam" id="PF13563">
    <property type="entry name" value="2_5_RNA_ligase2"/>
    <property type="match status" value="1"/>
</dbReference>
<keyword evidence="4" id="KW-1185">Reference proteome</keyword>
<comment type="similarity">
    <text evidence="2">Belongs to the 2H phosphoesterase superfamily. ThpR family.</text>
</comment>
<comment type="function">
    <text evidence="2">Hydrolyzes RNA 2',3'-cyclic phosphodiester to an RNA 2'-phosphomonoester.</text>
</comment>
<reference evidence="4" key="1">
    <citation type="journal article" date="2019" name="Int. J. Syst. Evol. Microbiol.">
        <title>The Global Catalogue of Microorganisms (GCM) 10K type strain sequencing project: providing services to taxonomists for standard genome sequencing and annotation.</title>
        <authorList>
            <consortium name="The Broad Institute Genomics Platform"/>
            <consortium name="The Broad Institute Genome Sequencing Center for Infectious Disease"/>
            <person name="Wu L."/>
            <person name="Ma J."/>
        </authorList>
    </citation>
    <scope>NUCLEOTIDE SEQUENCE [LARGE SCALE GENOMIC DNA]</scope>
    <source>
        <strain evidence="4">KCTC 12848</strain>
    </source>
</reference>
<dbReference type="InterPro" id="IPR009097">
    <property type="entry name" value="Cyclic_Pdiesterase"/>
</dbReference>
<organism evidence="3 4">
    <name type="scientific">Microbulbifer halophilus</name>
    <dbReference type="NCBI Taxonomy" id="453963"/>
    <lineage>
        <taxon>Bacteria</taxon>
        <taxon>Pseudomonadati</taxon>
        <taxon>Pseudomonadota</taxon>
        <taxon>Gammaproteobacteria</taxon>
        <taxon>Cellvibrionales</taxon>
        <taxon>Microbulbiferaceae</taxon>
        <taxon>Microbulbifer</taxon>
    </lineage>
</organism>
<dbReference type="RefSeq" id="WP_265723251.1">
    <property type="nucleotide sequence ID" value="NZ_JAPIVK010000043.1"/>
</dbReference>
<dbReference type="PANTHER" id="PTHR35561">
    <property type="entry name" value="RNA 2',3'-CYCLIC PHOSPHODIESTERASE"/>
    <property type="match status" value="1"/>
</dbReference>
<keyword evidence="1 2" id="KW-0378">Hydrolase</keyword>